<dbReference type="EMBL" id="QQOH01000011">
    <property type="protein sequence ID" value="RDE17999.1"/>
    <property type="molecule type" value="Genomic_DNA"/>
</dbReference>
<accession>A0A369W9Z1</accession>
<dbReference type="GO" id="GO:0030976">
    <property type="term" value="F:thiamine pyrophosphate binding"/>
    <property type="evidence" value="ECO:0007669"/>
    <property type="project" value="InterPro"/>
</dbReference>
<proteinExistence type="predicted"/>
<evidence type="ECO:0000259" key="1">
    <source>
        <dbReference type="Pfam" id="PF02775"/>
    </source>
</evidence>
<dbReference type="AlphaFoldDB" id="A0A369W9Z1"/>
<dbReference type="InterPro" id="IPR047211">
    <property type="entry name" value="POXB-like"/>
</dbReference>
<feature type="non-terminal residue" evidence="3">
    <location>
        <position position="1"/>
    </location>
</feature>
<evidence type="ECO:0000313" key="4">
    <source>
        <dbReference type="Proteomes" id="UP000253769"/>
    </source>
</evidence>
<dbReference type="PANTHER" id="PTHR42981:SF2">
    <property type="entry name" value="PYRUVATE DEHYDROGENASE [UBIQUINONE]"/>
    <property type="match status" value="1"/>
</dbReference>
<dbReference type="PANTHER" id="PTHR42981">
    <property type="entry name" value="PYRUVATE DEHYDROGENASE [UBIQUINONE]"/>
    <property type="match status" value="1"/>
</dbReference>
<keyword evidence="3" id="KW-0808">Transferase</keyword>
<evidence type="ECO:0000313" key="3">
    <source>
        <dbReference type="EMBL" id="RDE17999.1"/>
    </source>
</evidence>
<comment type="caution">
    <text evidence="3">The sequence shown here is derived from an EMBL/GenBank/DDBJ whole genome shotgun (WGS) entry which is preliminary data.</text>
</comment>
<dbReference type="InterPro" id="IPR029061">
    <property type="entry name" value="THDP-binding"/>
</dbReference>
<evidence type="ECO:0000313" key="2">
    <source>
        <dbReference type="EMBL" id="RDE17998.1"/>
    </source>
</evidence>
<dbReference type="GO" id="GO:0016740">
    <property type="term" value="F:transferase activity"/>
    <property type="evidence" value="ECO:0007669"/>
    <property type="project" value="UniProtKB-KW"/>
</dbReference>
<dbReference type="GO" id="GO:0044281">
    <property type="term" value="P:small molecule metabolic process"/>
    <property type="evidence" value="ECO:0007669"/>
    <property type="project" value="UniProtKB-ARBA"/>
</dbReference>
<dbReference type="Proteomes" id="UP000253769">
    <property type="component" value="Unassembled WGS sequence"/>
</dbReference>
<organism evidence="3 4">
    <name type="scientific">Motiliproteus coralliicola</name>
    <dbReference type="NCBI Taxonomy" id="2283196"/>
    <lineage>
        <taxon>Bacteria</taxon>
        <taxon>Pseudomonadati</taxon>
        <taxon>Pseudomonadota</taxon>
        <taxon>Gammaproteobacteria</taxon>
        <taxon>Oceanospirillales</taxon>
        <taxon>Oceanospirillaceae</taxon>
        <taxon>Motiliproteus</taxon>
    </lineage>
</organism>
<protein>
    <submittedName>
        <fullName evidence="3">Sulfoacetaldehyde acetyltransferase</fullName>
    </submittedName>
</protein>
<gene>
    <name evidence="3" type="ORF">DV711_19235</name>
    <name evidence="2" type="ORF">DV711_19250</name>
</gene>
<sequence length="141" mass="15705">AKVAAPERPAISYAGDGAWGMSMVEIMTCVREQIPVTSIVFHNRQWGAEKKNQVDFYSRRFVAGELENPSFAEIARSMGAQGVTIDKLEDIGPALKQACDAQKDGVTTVIEIMCTRELGDPFRRDALSVPVRHLEKYKDFQ</sequence>
<dbReference type="Gene3D" id="3.40.50.970">
    <property type="match status" value="1"/>
</dbReference>
<dbReference type="EMBL" id="QQOH01000012">
    <property type="protein sequence ID" value="RDE17998.1"/>
    <property type="molecule type" value="Genomic_DNA"/>
</dbReference>
<dbReference type="RefSeq" id="WP_243633894.1">
    <property type="nucleotide sequence ID" value="NZ_QQOH01000011.1"/>
</dbReference>
<reference evidence="3 4" key="1">
    <citation type="submission" date="2018-07" db="EMBL/GenBank/DDBJ databases">
        <title>Motiliproteus coralliicola sp. nov., a bacterium isolated from Coral.</title>
        <authorList>
            <person name="Wang G."/>
        </authorList>
    </citation>
    <scope>NUCLEOTIDE SEQUENCE [LARGE SCALE GENOMIC DNA]</scope>
    <source>
        <strain evidence="3 4">C34</strain>
    </source>
</reference>
<name>A0A369W9Z1_9GAMM</name>
<dbReference type="Pfam" id="PF02775">
    <property type="entry name" value="TPP_enzyme_C"/>
    <property type="match status" value="1"/>
</dbReference>
<feature type="domain" description="Thiamine pyrophosphate enzyme TPP-binding" evidence="1">
    <location>
        <begin position="1"/>
        <end position="109"/>
    </location>
</feature>
<dbReference type="SUPFAM" id="SSF52518">
    <property type="entry name" value="Thiamin diphosphate-binding fold (THDP-binding)"/>
    <property type="match status" value="1"/>
</dbReference>
<keyword evidence="4" id="KW-1185">Reference proteome</keyword>
<dbReference type="InterPro" id="IPR011766">
    <property type="entry name" value="TPP_enzyme_TPP-bd"/>
</dbReference>